<dbReference type="InterPro" id="IPR013546">
    <property type="entry name" value="PII_UdlTrfase/GS_AdlTrfase"/>
</dbReference>
<feature type="domain" description="Glutamate-ammonia ligase adenylyltransferase repeated" evidence="9">
    <location>
        <begin position="190"/>
        <end position="365"/>
    </location>
</feature>
<dbReference type="GO" id="GO:0000820">
    <property type="term" value="P:regulation of glutamine family amino acid metabolic process"/>
    <property type="evidence" value="ECO:0007669"/>
    <property type="project" value="UniProtKB-UniRule"/>
</dbReference>
<protein>
    <recommendedName>
        <fullName evidence="7">Bifunctional glutamine synthetase adenylyltransferase/adenylyl-removing enzyme</fullName>
    </recommendedName>
    <alternativeName>
        <fullName evidence="7">ATP:glutamine synthetase adenylyltransferase</fullName>
    </alternativeName>
    <alternativeName>
        <fullName evidence="7">ATase</fullName>
    </alternativeName>
    <domain>
        <recommendedName>
            <fullName evidence="7">Glutamine synthetase adenylyl-L-tyrosine phosphorylase</fullName>
            <ecNumber evidence="7">2.7.7.89</ecNumber>
        </recommendedName>
        <alternativeName>
            <fullName evidence="7">Adenylyl removase</fullName>
            <shortName evidence="7">AR</shortName>
            <shortName evidence="7">AT-N</shortName>
        </alternativeName>
    </domain>
    <domain>
        <recommendedName>
            <fullName evidence="7">Glutamine synthetase adenylyl transferase</fullName>
            <ecNumber evidence="7">2.7.7.42</ecNumber>
        </recommendedName>
        <alternativeName>
            <fullName evidence="7">Adenylyl transferase</fullName>
            <shortName evidence="7">AT</shortName>
            <shortName evidence="7">AT-C</shortName>
        </alternativeName>
    </domain>
</protein>
<dbReference type="EC" id="2.7.7.42" evidence="7"/>
<feature type="domain" description="Glutamate-ammonia ligase adenylyltransferase repeated" evidence="9">
    <location>
        <begin position="638"/>
        <end position="880"/>
    </location>
</feature>
<dbReference type="SUPFAM" id="SSF81593">
    <property type="entry name" value="Nucleotidyltransferase substrate binding subunit/domain"/>
    <property type="match status" value="2"/>
</dbReference>
<accession>A0A8I0HFJ6</accession>
<keyword evidence="1 7" id="KW-0808">Transferase</keyword>
<dbReference type="GO" id="GO:0005524">
    <property type="term" value="F:ATP binding"/>
    <property type="evidence" value="ECO:0007669"/>
    <property type="project" value="UniProtKB-UniRule"/>
</dbReference>
<dbReference type="RefSeq" id="WP_191732248.1">
    <property type="nucleotide sequence ID" value="NZ_JACSPR010000001.1"/>
</dbReference>
<dbReference type="EC" id="2.7.7.89" evidence="7"/>
<dbReference type="AlphaFoldDB" id="A0A8I0HFJ6"/>
<comment type="cofactor">
    <cofactor evidence="7">
        <name>Mg(2+)</name>
        <dbReference type="ChEBI" id="CHEBI:18420"/>
    </cofactor>
</comment>
<evidence type="ECO:0000256" key="4">
    <source>
        <dbReference type="ARBA" id="ARBA00022840"/>
    </source>
</evidence>
<keyword evidence="3 7" id="KW-0547">Nucleotide-binding</keyword>
<dbReference type="HAMAP" id="MF_00802">
    <property type="entry name" value="GlnE"/>
    <property type="match status" value="1"/>
</dbReference>
<feature type="domain" description="PII-uridylyltransferase/Glutamine-synthetase adenylyltransferase" evidence="10">
    <location>
        <begin position="902"/>
        <end position="1043"/>
    </location>
</feature>
<dbReference type="Gene3D" id="3.30.460.10">
    <property type="entry name" value="Beta Polymerase, domain 2"/>
    <property type="match status" value="2"/>
</dbReference>
<comment type="catalytic activity">
    <reaction evidence="7">
        <text>[glutamine synthetase]-O(4)-(5'-adenylyl)-L-tyrosine + phosphate = [glutamine synthetase]-L-tyrosine + ADP</text>
        <dbReference type="Rhea" id="RHEA:43716"/>
        <dbReference type="Rhea" id="RHEA-COMP:10660"/>
        <dbReference type="Rhea" id="RHEA-COMP:10661"/>
        <dbReference type="ChEBI" id="CHEBI:43474"/>
        <dbReference type="ChEBI" id="CHEBI:46858"/>
        <dbReference type="ChEBI" id="CHEBI:83624"/>
        <dbReference type="ChEBI" id="CHEBI:456216"/>
        <dbReference type="EC" id="2.7.7.89"/>
    </reaction>
</comment>
<dbReference type="GO" id="GO:0008882">
    <property type="term" value="F:[glutamate-ammonia-ligase] adenylyltransferase activity"/>
    <property type="evidence" value="ECO:0007669"/>
    <property type="project" value="UniProtKB-UniRule"/>
</dbReference>
<evidence type="ECO:0000256" key="6">
    <source>
        <dbReference type="ARBA" id="ARBA00023268"/>
    </source>
</evidence>
<keyword evidence="4 7" id="KW-0067">ATP-binding</keyword>
<reference evidence="11 12" key="1">
    <citation type="submission" date="2020-08" db="EMBL/GenBank/DDBJ databases">
        <title>A Genomic Blueprint of the Chicken Gut Microbiome.</title>
        <authorList>
            <person name="Gilroy R."/>
            <person name="Ravi A."/>
            <person name="Getino M."/>
            <person name="Pursley I."/>
            <person name="Horton D.L."/>
            <person name="Alikhan N.-F."/>
            <person name="Baker D."/>
            <person name="Gharbi K."/>
            <person name="Hall N."/>
            <person name="Watson M."/>
            <person name="Adriaenssens E.M."/>
            <person name="Foster-Nyarko E."/>
            <person name="Jarju S."/>
            <person name="Secka A."/>
            <person name="Antonio M."/>
            <person name="Oren A."/>
            <person name="Chaudhuri R."/>
            <person name="La Ragione R.M."/>
            <person name="Hildebrand F."/>
            <person name="Pallen M.J."/>
        </authorList>
    </citation>
    <scope>NUCLEOTIDE SEQUENCE [LARGE SCALE GENOMIC DNA]</scope>
    <source>
        <strain evidence="11 12">Sa1YVA5</strain>
    </source>
</reference>
<evidence type="ECO:0000256" key="8">
    <source>
        <dbReference type="SAM" id="MobiDB-lite"/>
    </source>
</evidence>
<dbReference type="GO" id="GO:0000287">
    <property type="term" value="F:magnesium ion binding"/>
    <property type="evidence" value="ECO:0007669"/>
    <property type="project" value="UniProtKB-UniRule"/>
</dbReference>
<dbReference type="CDD" id="cd05401">
    <property type="entry name" value="NT_GlnE_GlnD_like"/>
    <property type="match status" value="2"/>
</dbReference>
<dbReference type="Pfam" id="PF03710">
    <property type="entry name" value="GlnE"/>
    <property type="match status" value="2"/>
</dbReference>
<dbReference type="InterPro" id="IPR005190">
    <property type="entry name" value="GlnE_rpt_dom"/>
</dbReference>
<feature type="domain" description="PII-uridylyltransferase/Glutamine-synthetase adenylyltransferase" evidence="10">
    <location>
        <begin position="386"/>
        <end position="533"/>
    </location>
</feature>
<evidence type="ECO:0000256" key="7">
    <source>
        <dbReference type="HAMAP-Rule" id="MF_00802"/>
    </source>
</evidence>
<dbReference type="PANTHER" id="PTHR30621:SF0">
    <property type="entry name" value="BIFUNCTIONAL GLUTAMINE SYNTHETASE ADENYLYLTRANSFERASE_ADENYLYL-REMOVING ENZYME"/>
    <property type="match status" value="1"/>
</dbReference>
<name>A0A8I0HFJ6_9CORY</name>
<dbReference type="GO" id="GO:0005829">
    <property type="term" value="C:cytosol"/>
    <property type="evidence" value="ECO:0007669"/>
    <property type="project" value="TreeGrafter"/>
</dbReference>
<feature type="region of interest" description="Adenylyl transferase" evidence="7">
    <location>
        <begin position="545"/>
        <end position="1056"/>
    </location>
</feature>
<dbReference type="GO" id="GO:0047388">
    <property type="term" value="F:[glutamine synthetase]-adenylyl-L-tyrosine phosphorylase activity"/>
    <property type="evidence" value="ECO:0007669"/>
    <property type="project" value="UniProtKB-EC"/>
</dbReference>
<proteinExistence type="inferred from homology"/>
<gene>
    <name evidence="7" type="primary">glnE</name>
    <name evidence="11" type="ORF">H9627_01460</name>
</gene>
<keyword evidence="2 7" id="KW-0548">Nucleotidyltransferase</keyword>
<evidence type="ECO:0000313" key="12">
    <source>
        <dbReference type="Proteomes" id="UP000650224"/>
    </source>
</evidence>
<evidence type="ECO:0000256" key="5">
    <source>
        <dbReference type="ARBA" id="ARBA00022842"/>
    </source>
</evidence>
<comment type="catalytic activity">
    <reaction evidence="7">
        <text>[glutamine synthetase]-L-tyrosine + ATP = [glutamine synthetase]-O(4)-(5'-adenylyl)-L-tyrosine + diphosphate</text>
        <dbReference type="Rhea" id="RHEA:18589"/>
        <dbReference type="Rhea" id="RHEA-COMP:10660"/>
        <dbReference type="Rhea" id="RHEA-COMP:10661"/>
        <dbReference type="ChEBI" id="CHEBI:30616"/>
        <dbReference type="ChEBI" id="CHEBI:33019"/>
        <dbReference type="ChEBI" id="CHEBI:46858"/>
        <dbReference type="ChEBI" id="CHEBI:83624"/>
        <dbReference type="EC" id="2.7.7.42"/>
    </reaction>
</comment>
<dbReference type="InterPro" id="IPR023057">
    <property type="entry name" value="GlnE"/>
</dbReference>
<comment type="caution">
    <text evidence="11">The sequence shown here is derived from an EMBL/GenBank/DDBJ whole genome shotgun (WGS) entry which is preliminary data.</text>
</comment>
<keyword evidence="12" id="KW-1185">Reference proteome</keyword>
<dbReference type="InterPro" id="IPR043519">
    <property type="entry name" value="NT_sf"/>
</dbReference>
<feature type="region of interest" description="Adenylyl removase" evidence="7">
    <location>
        <begin position="1"/>
        <end position="537"/>
    </location>
</feature>
<organism evidence="11 12">
    <name type="scientific">Corynebacterium gallinarum</name>
    <dbReference type="NCBI Taxonomy" id="2762214"/>
    <lineage>
        <taxon>Bacteria</taxon>
        <taxon>Bacillati</taxon>
        <taxon>Actinomycetota</taxon>
        <taxon>Actinomycetes</taxon>
        <taxon>Mycobacteriales</taxon>
        <taxon>Corynebacteriaceae</taxon>
        <taxon>Corynebacterium</taxon>
    </lineage>
</organism>
<dbReference type="SUPFAM" id="SSF81301">
    <property type="entry name" value="Nucleotidyltransferase"/>
    <property type="match status" value="2"/>
</dbReference>
<evidence type="ECO:0000313" key="11">
    <source>
        <dbReference type="EMBL" id="MBD8029008.1"/>
    </source>
</evidence>
<evidence type="ECO:0000259" key="9">
    <source>
        <dbReference type="Pfam" id="PF03710"/>
    </source>
</evidence>
<evidence type="ECO:0000256" key="3">
    <source>
        <dbReference type="ARBA" id="ARBA00022741"/>
    </source>
</evidence>
<dbReference type="EMBL" id="JACSPR010000001">
    <property type="protein sequence ID" value="MBD8029008.1"/>
    <property type="molecule type" value="Genomic_DNA"/>
</dbReference>
<dbReference type="Proteomes" id="UP000650224">
    <property type="component" value="Unassembled WGS sequence"/>
</dbReference>
<feature type="region of interest" description="Disordered" evidence="8">
    <location>
        <begin position="150"/>
        <end position="174"/>
    </location>
</feature>
<evidence type="ECO:0000259" key="10">
    <source>
        <dbReference type="Pfam" id="PF08335"/>
    </source>
</evidence>
<keyword evidence="6 7" id="KW-0511">Multifunctional enzyme</keyword>
<dbReference type="NCBIfam" id="NF010707">
    <property type="entry name" value="PRK14109.1"/>
    <property type="match status" value="1"/>
</dbReference>
<comment type="function">
    <text evidence="7">Involved in the regulation of glutamine synthetase GlnA, a key enzyme in the process to assimilate ammonia. When cellular nitrogen levels are high, the C-terminal adenylyl transferase (AT) inactivates GlnA by covalent transfer of an adenylyl group from ATP to specific tyrosine residue of GlnA, thus reducing its activity. Conversely, when nitrogen levels are low, the N-terminal adenylyl removase (AR) activates GlnA by removing the adenylyl group by phosphorolysis, increasing its activity. The regulatory region of GlnE binds the signal transduction protein PII (GlnB) which indicates the nitrogen status of the cell.</text>
</comment>
<comment type="similarity">
    <text evidence="7">Belongs to the GlnE family.</text>
</comment>
<keyword evidence="5 7" id="KW-0460">Magnesium</keyword>
<dbReference type="Pfam" id="PF08335">
    <property type="entry name" value="GlnD_UR_UTase"/>
    <property type="match status" value="2"/>
</dbReference>
<dbReference type="PANTHER" id="PTHR30621">
    <property type="entry name" value="GLUTAMINE SYNTHETASE ADENYLYLTRANSFERASE"/>
    <property type="match status" value="1"/>
</dbReference>
<evidence type="ECO:0000256" key="2">
    <source>
        <dbReference type="ARBA" id="ARBA00022695"/>
    </source>
</evidence>
<feature type="compositionally biased region" description="Polar residues" evidence="8">
    <location>
        <begin position="164"/>
        <end position="174"/>
    </location>
</feature>
<evidence type="ECO:0000256" key="1">
    <source>
        <dbReference type="ARBA" id="ARBA00022679"/>
    </source>
</evidence>
<dbReference type="Gene3D" id="1.20.120.330">
    <property type="entry name" value="Nucleotidyltransferases domain 2"/>
    <property type="match status" value="2"/>
</dbReference>
<sequence>MTDPLIHTRKVTGFVRDPLPTTGALSLKSANARADLEWLGWRNVESIPLMWALSGAGDPDVALNQLVRIYQTLESQSPQAREELDQRIRSDEAFRVRLFALLGGSSAMGDHLVANTHLWELLGEEAPTRAEMFTAMLESVGAAPADVVSVNDEGDSEADEKDQQVANTATEDLTTPGTYRATLTGVEAERALRFTYRTLMMRLAALDLAGTYPNDARRKSQPRVGFTTVTRRLSDLADAALTAALAVAVTGVYGQKPVDARLSVMAMGKCGAQELNYISDVDVIFIAEPAHSRSTRLAAEFIRTGCSSFFEVDAALRPEGKSGALVRTLESHIAYYKRWAETWEFQALLKARPMTGDMDLGQAYLDAIGPMVWTASQRESFVDDVQAMRRRVLENVPEELRDRELKLGRGGLRDVEFAVQLLQMVHGRYDETLRVRSTVEALQVLVNQGYIGREDGHNLIESYEFLRLLEHRLQLERVKRTHTMPKVEDRMNMRWLARASGFTGAGGQSSARAMENHLRKVRLQIQSLHSQLFYRPLLNSVVNLSVDAMKLSQEAAKLQLGALGYQHPVRAYEHLTALASGTSRKAKIQAMLLPTLMEWLSQTADPDAGLLNYRKLSDAAYDRSWFLRMLRDEGVVGQRLMRILGTSPYTAELIIATPDFVAELGDGATGPKLLETAPDRVCKALKATVARHDDPDRAIQAARSLRRQELARVASADLLNMLTVQEVCHSLSLVWDAVLDAALEAEIRAATADPGRPDEPLATIAVIGMGRLGGAELGYGSDADVMFVAEPAPGVDENEAIAWAISICDSMRSRLAKPSGDPPLEVDLGLRPEGRSGAVVRTIESYENYYAKWGETWEIQALLRASWVAGDRELGTRFLETIDRFRYPAGGASDAQIREVRRMKARVDDERLPRGADRNTHTKLGRGALTDIEWTVQLLTMLHAHEHPELHNTSTLEALDVVEEKGIINPLQAQILREAWLTATAARNALVLVKGKKADQLPPPGRHLAQVAGAAGWDPDEYQEYLDHYLKATRKSRQVVEEVFWGLDSVEARREL</sequence>